<sequence length="90" mass="9880">MTSDSPCSTFSWCELGAEEHQLHVGGSDVEEIPGMRTALRSWDDGPAWVELEAAPSTSVHRLSLHEADLLRRHMTQLLRDAGHASEEAGL</sequence>
<name>A0A9X2D4P9_9ACTN</name>
<reference evidence="1" key="1">
    <citation type="submission" date="2022-05" db="EMBL/GenBank/DDBJ databases">
        <authorList>
            <person name="Tuo L."/>
        </authorList>
    </citation>
    <scope>NUCLEOTIDE SEQUENCE</scope>
    <source>
        <strain evidence="1">BSK12Z-4</strain>
    </source>
</reference>
<comment type="caution">
    <text evidence="1">The sequence shown here is derived from an EMBL/GenBank/DDBJ whole genome shotgun (WGS) entry which is preliminary data.</text>
</comment>
<keyword evidence="2" id="KW-1185">Reference proteome</keyword>
<dbReference type="Proteomes" id="UP001139485">
    <property type="component" value="Unassembled WGS sequence"/>
</dbReference>
<gene>
    <name evidence="1" type="ORF">M8330_00570</name>
</gene>
<evidence type="ECO:0000313" key="2">
    <source>
        <dbReference type="Proteomes" id="UP001139485"/>
    </source>
</evidence>
<accession>A0A9X2D4P9</accession>
<dbReference type="EMBL" id="JAMOIL010000001">
    <property type="protein sequence ID" value="MCM0618782.1"/>
    <property type="molecule type" value="Genomic_DNA"/>
</dbReference>
<proteinExistence type="predicted"/>
<dbReference type="AlphaFoldDB" id="A0A9X2D4P9"/>
<evidence type="ECO:0000313" key="1">
    <source>
        <dbReference type="EMBL" id="MCM0618782.1"/>
    </source>
</evidence>
<organism evidence="1 2">
    <name type="scientific">Nocardioides bruguierae</name>
    <dbReference type="NCBI Taxonomy" id="2945102"/>
    <lineage>
        <taxon>Bacteria</taxon>
        <taxon>Bacillati</taxon>
        <taxon>Actinomycetota</taxon>
        <taxon>Actinomycetes</taxon>
        <taxon>Propionibacteriales</taxon>
        <taxon>Nocardioidaceae</taxon>
        <taxon>Nocardioides</taxon>
    </lineage>
</organism>
<dbReference type="RefSeq" id="WP_250825752.1">
    <property type="nucleotide sequence ID" value="NZ_JAMOIL010000001.1"/>
</dbReference>
<protein>
    <submittedName>
        <fullName evidence="1">Uncharacterized protein</fullName>
    </submittedName>
</protein>